<accession>A0A2W7N4B0</accession>
<evidence type="ECO:0000313" key="5">
    <source>
        <dbReference type="EMBL" id="PZX14553.1"/>
    </source>
</evidence>
<dbReference type="Gene3D" id="2.130.10.10">
    <property type="entry name" value="YVTN repeat-like/Quinoprotein amine dehydrogenase"/>
    <property type="match status" value="3"/>
</dbReference>
<dbReference type="Pfam" id="PF07494">
    <property type="entry name" value="Reg_prop"/>
    <property type="match status" value="6"/>
</dbReference>
<dbReference type="PANTHER" id="PTHR43547:SF2">
    <property type="entry name" value="HYBRID SIGNAL TRANSDUCTION HISTIDINE KINASE C"/>
    <property type="match status" value="1"/>
</dbReference>
<dbReference type="SUPFAM" id="SSF63829">
    <property type="entry name" value="Calcium-dependent phosphotriesterase"/>
    <property type="match status" value="2"/>
</dbReference>
<keyword evidence="6" id="KW-1185">Reference proteome</keyword>
<keyword evidence="2" id="KW-0812">Transmembrane</keyword>
<dbReference type="InterPro" id="IPR011123">
    <property type="entry name" value="Y_Y_Y"/>
</dbReference>
<feature type="domain" description="Two component regulator three Y" evidence="4">
    <location>
        <begin position="764"/>
        <end position="827"/>
    </location>
</feature>
<protein>
    <submittedName>
        <fullName evidence="5">Ligand-binding sensor domain-containing protein</fullName>
    </submittedName>
</protein>
<evidence type="ECO:0000256" key="2">
    <source>
        <dbReference type="SAM" id="Phobius"/>
    </source>
</evidence>
<dbReference type="GO" id="GO:0000155">
    <property type="term" value="F:phosphorelay sensor kinase activity"/>
    <property type="evidence" value="ECO:0007669"/>
    <property type="project" value="TreeGrafter"/>
</dbReference>
<name>A0A2W7N4B0_9BACT</name>
<keyword evidence="2" id="KW-1133">Transmembrane helix</keyword>
<dbReference type="Gene3D" id="3.60.40.10">
    <property type="entry name" value="PPM-type phosphatase domain"/>
    <property type="match status" value="1"/>
</dbReference>
<dbReference type="EMBL" id="QKZK01000019">
    <property type="protein sequence ID" value="PZX14553.1"/>
    <property type="molecule type" value="Genomic_DNA"/>
</dbReference>
<evidence type="ECO:0000313" key="6">
    <source>
        <dbReference type="Proteomes" id="UP000249239"/>
    </source>
</evidence>
<evidence type="ECO:0000259" key="3">
    <source>
        <dbReference type="Pfam" id="PF07228"/>
    </source>
</evidence>
<keyword evidence="1" id="KW-0597">Phosphoprotein</keyword>
<evidence type="ECO:0000256" key="1">
    <source>
        <dbReference type="ARBA" id="ARBA00022553"/>
    </source>
</evidence>
<dbReference type="Pfam" id="PF07228">
    <property type="entry name" value="SpoIIE"/>
    <property type="match status" value="1"/>
</dbReference>
<comment type="caution">
    <text evidence="5">The sequence shown here is derived from an EMBL/GenBank/DDBJ whole genome shotgun (WGS) entry which is preliminary data.</text>
</comment>
<evidence type="ECO:0000259" key="4">
    <source>
        <dbReference type="Pfam" id="PF07495"/>
    </source>
</evidence>
<proteinExistence type="predicted"/>
<feature type="domain" description="PPM-type phosphatase" evidence="3">
    <location>
        <begin position="944"/>
        <end position="1143"/>
    </location>
</feature>
<dbReference type="Pfam" id="PF07495">
    <property type="entry name" value="Y_Y_Y"/>
    <property type="match status" value="1"/>
</dbReference>
<sequence length="1151" mass="130617">MVAIGLFFVPMSSFHQFCLVKEYRRTKFCNLGSSLVNSMRKNLHFRLIISWMLLMLSSGGGMGAQSLPHADMPLTIDQGLSSNKITTLFQDSRGYLWIGTEDGLNRYDGYQMEVFRHNPIDSLSITDNFITAIQEADNGDLWVGTRNGGLNLWHRRDHCFSLWRPLLFTPDVSAADLTEISGLLRLGGTELWVKTPSHLLRVETVSQKVAAFGHYNNVFNNSRAVRYPLLAGRDSASIWVGTKDGLNRFEIAGRTFKRFANVVGNRQDGGSTVNDLMWIDNDRMMVGTSSGAMLFHCHTGVSQRVPAFLPDRHSERVNAFLQTSDKQIWLATGKGVALLDSDLKSYRPAIRLYYNGDEVNDEVTSLLEDRYGIIWVGTRKNGVFKFDRKPRKFSSLTPRDPIITHLESYNFTSIMVDEKDKMWLGTDGKGLYVIDKITEKVTHYALDPERFKSGRDVVFAIFRDSRGYVWIGVSGGIYRYDPYLDDIEEFDYAGDMKYARLLRDNQVRAIVEDEIGNIWFGTRFGLYRYSGTTLESFFTEPGQAASLIDDEINALMIDREGWLWIGTRKGVSVYKTSKDQFWALRNSDVGEKILSNDYVLSLAEGEGGEIWIGTRSGLTCYRKATGETSIYSVANGLLNDVINSVVEDRKKRVWVGTNQGISMITPQGHVSNFFVTDGLSGPSFNAGSVFKDQSGRLYFGGSEGLTYFAPESIRVNQFVPVVSVSSVKLIHQGVVKRQWPGEAGIIDLKYQKGATLRIDYSTLDFSIPHKNHYKVYLEGYDETWQPVTEQNYVAYSNLPAGDYKLKILGSNSDAVWNEQPTELYIIVNPPLWQTGYAIAFYVVLLAFLLYSIIQFNVRYYRKAYHDMRVKNVDSQKIEAQKEVLSRINRSLTDSINYAKRIQEAMLPSDDIIKQLVPESFVYFRPKDIVSGDFYYFFRRGNLLFVGAVDCTGHGVPGAFMSIIGYDLLKNVIEVQGLDDPGEILMSVNTMLRDTFKKETYLYDPRHGEVNDGMDMGLCVIDYDQKVVRFAGANHSLYVVSDNEIATYDGARSAIGSECRGDCFIPKEIELAENDILYMFSDGYADQFGGPEGKKFKYRRFRHLLLNIHKLPFEDQKAILHQKMEEWMMGATYEQVDDILLMGLKPMAGRED</sequence>
<dbReference type="InterPro" id="IPR013783">
    <property type="entry name" value="Ig-like_fold"/>
</dbReference>
<dbReference type="AlphaFoldDB" id="A0A2W7N4B0"/>
<dbReference type="InterPro" id="IPR001932">
    <property type="entry name" value="PPM-type_phosphatase-like_dom"/>
</dbReference>
<dbReference type="InterPro" id="IPR011110">
    <property type="entry name" value="Reg_prop"/>
</dbReference>
<organism evidence="5 6">
    <name type="scientific">Breznakibacter xylanolyticus</name>
    <dbReference type="NCBI Taxonomy" id="990"/>
    <lineage>
        <taxon>Bacteria</taxon>
        <taxon>Pseudomonadati</taxon>
        <taxon>Bacteroidota</taxon>
        <taxon>Bacteroidia</taxon>
        <taxon>Marinilabiliales</taxon>
        <taxon>Marinilabiliaceae</taxon>
        <taxon>Breznakibacter</taxon>
    </lineage>
</organism>
<feature type="transmembrane region" description="Helical" evidence="2">
    <location>
        <begin position="831"/>
        <end position="853"/>
    </location>
</feature>
<keyword evidence="2" id="KW-0472">Membrane</keyword>
<dbReference type="PANTHER" id="PTHR43547">
    <property type="entry name" value="TWO-COMPONENT HISTIDINE KINASE"/>
    <property type="match status" value="1"/>
</dbReference>
<gene>
    <name evidence="5" type="ORF">LX69_02380</name>
</gene>
<reference evidence="5 6" key="1">
    <citation type="submission" date="2018-06" db="EMBL/GenBank/DDBJ databases">
        <title>Genomic Encyclopedia of Archaeal and Bacterial Type Strains, Phase II (KMG-II): from individual species to whole genera.</title>
        <authorList>
            <person name="Goeker M."/>
        </authorList>
    </citation>
    <scope>NUCLEOTIDE SEQUENCE [LARGE SCALE GENOMIC DNA]</scope>
    <source>
        <strain evidence="5 6">DSM 6779</strain>
    </source>
</reference>
<dbReference type="Proteomes" id="UP000249239">
    <property type="component" value="Unassembled WGS sequence"/>
</dbReference>
<dbReference type="InterPro" id="IPR036457">
    <property type="entry name" value="PPM-type-like_dom_sf"/>
</dbReference>
<dbReference type="Gene3D" id="2.60.40.10">
    <property type="entry name" value="Immunoglobulins"/>
    <property type="match status" value="1"/>
</dbReference>
<dbReference type="InterPro" id="IPR015943">
    <property type="entry name" value="WD40/YVTN_repeat-like_dom_sf"/>
</dbReference>